<proteinExistence type="predicted"/>
<dbReference type="AlphaFoldDB" id="A0A1E3W1E2"/>
<feature type="domain" description="Thioredoxin" evidence="1">
    <location>
        <begin position="64"/>
        <end position="237"/>
    </location>
</feature>
<dbReference type="GO" id="GO:0016491">
    <property type="term" value="F:oxidoreductase activity"/>
    <property type="evidence" value="ECO:0007669"/>
    <property type="project" value="InterPro"/>
</dbReference>
<dbReference type="GO" id="GO:0016209">
    <property type="term" value="F:antioxidant activity"/>
    <property type="evidence" value="ECO:0007669"/>
    <property type="project" value="InterPro"/>
</dbReference>
<dbReference type="Pfam" id="PF00578">
    <property type="entry name" value="AhpC-TSA"/>
    <property type="match status" value="1"/>
</dbReference>
<dbReference type="InterPro" id="IPR036249">
    <property type="entry name" value="Thioredoxin-like_sf"/>
</dbReference>
<gene>
    <name evidence="2" type="ORF">AUC69_08260</name>
</gene>
<dbReference type="CDD" id="cd02970">
    <property type="entry name" value="PRX_like2"/>
    <property type="match status" value="1"/>
</dbReference>
<dbReference type="RefSeq" id="WP_069441164.1">
    <property type="nucleotide sequence ID" value="NZ_LPWF01000016.1"/>
</dbReference>
<dbReference type="STRING" id="1774969.AUC69_08260"/>
<dbReference type="SUPFAM" id="SSF52833">
    <property type="entry name" value="Thioredoxin-like"/>
    <property type="match status" value="1"/>
</dbReference>
<evidence type="ECO:0000313" key="3">
    <source>
        <dbReference type="Proteomes" id="UP000094472"/>
    </source>
</evidence>
<evidence type="ECO:0000313" key="2">
    <source>
        <dbReference type="EMBL" id="ODR99617.1"/>
    </source>
</evidence>
<dbReference type="PROSITE" id="PS51352">
    <property type="entry name" value="THIOREDOXIN_2"/>
    <property type="match status" value="1"/>
</dbReference>
<evidence type="ECO:0000259" key="1">
    <source>
        <dbReference type="PROSITE" id="PS51352"/>
    </source>
</evidence>
<sequence>MSEQATSEDALTQAFHQADALQAPLPERLDFYLGETRKLLPELEATYDDLVGRIRENGAGTLVPAVGHKMPDFLLADSEGRLVGLESYLKRGPLVISFNRGPWCDYCGLELHALARAYPYIAAAGADVVSVTPELGQYARDLQAKRSLPFSVLTDVDLMYAFSLGLVFWVGDKIKGMYQQFGIDLERFQGNGGWLLPIPATLIVGQDGHVKARFVDPDFRRRMKTEDIMAAVSDDLR</sequence>
<dbReference type="OrthoDB" id="9809746at2"/>
<organism evidence="2 3">
    <name type="scientific">Methyloceanibacter superfactus</name>
    <dbReference type="NCBI Taxonomy" id="1774969"/>
    <lineage>
        <taxon>Bacteria</taxon>
        <taxon>Pseudomonadati</taxon>
        <taxon>Pseudomonadota</taxon>
        <taxon>Alphaproteobacteria</taxon>
        <taxon>Hyphomicrobiales</taxon>
        <taxon>Hyphomicrobiaceae</taxon>
        <taxon>Methyloceanibacter</taxon>
    </lineage>
</organism>
<dbReference type="EMBL" id="LPWF01000016">
    <property type="protein sequence ID" value="ODR99617.1"/>
    <property type="molecule type" value="Genomic_DNA"/>
</dbReference>
<comment type="caution">
    <text evidence="2">The sequence shown here is derived from an EMBL/GenBank/DDBJ whole genome shotgun (WGS) entry which is preliminary data.</text>
</comment>
<dbReference type="InterPro" id="IPR000866">
    <property type="entry name" value="AhpC/TSA"/>
</dbReference>
<protein>
    <recommendedName>
        <fullName evidence="1">Thioredoxin domain-containing protein</fullName>
    </recommendedName>
</protein>
<dbReference type="Proteomes" id="UP000094472">
    <property type="component" value="Unassembled WGS sequence"/>
</dbReference>
<dbReference type="InterPro" id="IPR013766">
    <property type="entry name" value="Thioredoxin_domain"/>
</dbReference>
<keyword evidence="3" id="KW-1185">Reference proteome</keyword>
<accession>A0A1E3W1E2</accession>
<reference evidence="2 3" key="1">
    <citation type="journal article" date="2016" name="Environ. Microbiol.">
        <title>New Methyloceanibacter diversity from North Sea sediments includes methanotroph containing solely the soluble methane monooxygenase.</title>
        <authorList>
            <person name="Vekeman B."/>
            <person name="Kerckhof F.M."/>
            <person name="Cremers G."/>
            <person name="de Vos P."/>
            <person name="Vandamme P."/>
            <person name="Boon N."/>
            <person name="Op den Camp H.J."/>
            <person name="Heylen K."/>
        </authorList>
    </citation>
    <scope>NUCLEOTIDE SEQUENCE [LARGE SCALE GENOMIC DNA]</scope>
    <source>
        <strain evidence="2 3">R-67175</strain>
    </source>
</reference>
<name>A0A1E3W1E2_9HYPH</name>
<dbReference type="Gene3D" id="3.40.30.10">
    <property type="entry name" value="Glutaredoxin"/>
    <property type="match status" value="1"/>
</dbReference>